<dbReference type="AlphaFoldDB" id="A0A839QKK3"/>
<organism evidence="1 2">
    <name type="scientific">Paeniglutamicibacter cryotolerans</name>
    <dbReference type="NCBI Taxonomy" id="670079"/>
    <lineage>
        <taxon>Bacteria</taxon>
        <taxon>Bacillati</taxon>
        <taxon>Actinomycetota</taxon>
        <taxon>Actinomycetes</taxon>
        <taxon>Micrococcales</taxon>
        <taxon>Micrococcaceae</taxon>
        <taxon>Paeniglutamicibacter</taxon>
    </lineage>
</organism>
<evidence type="ECO:0000313" key="2">
    <source>
        <dbReference type="Proteomes" id="UP000523000"/>
    </source>
</evidence>
<keyword evidence="2" id="KW-1185">Reference proteome</keyword>
<accession>A0A839QKK3</accession>
<proteinExistence type="predicted"/>
<dbReference type="EMBL" id="JACHVS010000002">
    <property type="protein sequence ID" value="MBB2996928.1"/>
    <property type="molecule type" value="Genomic_DNA"/>
</dbReference>
<protein>
    <submittedName>
        <fullName evidence="1">Uncharacterized protein</fullName>
    </submittedName>
</protein>
<dbReference type="Proteomes" id="UP000523000">
    <property type="component" value="Unassembled WGS sequence"/>
</dbReference>
<reference evidence="1 2" key="1">
    <citation type="submission" date="2020-08" db="EMBL/GenBank/DDBJ databases">
        <title>Sequencing the genomes of 1000 actinobacteria strains.</title>
        <authorList>
            <person name="Klenk H.-P."/>
        </authorList>
    </citation>
    <scope>NUCLEOTIDE SEQUENCE [LARGE SCALE GENOMIC DNA]</scope>
    <source>
        <strain evidence="1 2">DSM 22826</strain>
    </source>
</reference>
<comment type="caution">
    <text evidence="1">The sequence shown here is derived from an EMBL/GenBank/DDBJ whole genome shotgun (WGS) entry which is preliminary data.</text>
</comment>
<gene>
    <name evidence="1" type="ORF">E9229_003175</name>
</gene>
<name>A0A839QKK3_9MICC</name>
<sequence>MDQSGKPDGPAHAGLYNPAVLYPDDASLAAAIAQVAAKAQAASRGAPGTGSARLSTSGFRVAAEWSSLSTDQPISGSGKDGQVATVVPLWTPASCSTNTSTRAQPRGPSSTTDTLAWSIWSRRVPSTRMPWYLAALARSMPLASRVNVLAAYFPWVSPGAAWCGCRLHGRAARHNARVVPPLNGIPGRRLSPGVLEAAPSSGLA</sequence>
<evidence type="ECO:0000313" key="1">
    <source>
        <dbReference type="EMBL" id="MBB2996928.1"/>
    </source>
</evidence>